<dbReference type="EMBL" id="JAPUUL010000871">
    <property type="protein sequence ID" value="KAJ8129078.1"/>
    <property type="molecule type" value="Genomic_DNA"/>
</dbReference>
<name>A0ACC2JNK2_9PEZI</name>
<keyword evidence="2" id="KW-1185">Reference proteome</keyword>
<evidence type="ECO:0000313" key="1">
    <source>
        <dbReference type="EMBL" id="KAJ8129078.1"/>
    </source>
</evidence>
<sequence>MSSSDNQLFADGGNGADDNTPTHHQPWPYVDPFSQGHFERAFIADGDTINFNTVPKAQPWFSDGHRVVSVLTRVASHAHSAKRPLTGLEANAVGEHAVHAVRYIAWIQPLSVSLAFAVSLAGRRTFKFPIYQPKMKLFDPNSFPTQRWPLLKGRLATATWHLIRFVCYLPVMWFPTAVLLGSIAETSFSAHTTRDPRLASLTEEIRQNAQHSKIERQMRYRARAGNPPQTSPGSYQDNPTPQNDGYSSGTTTEAPQPTQPIWPRSTPTQPSSRRMQENTQPSESRHDDNTFDPFDDDGDDDDASPVAASARRPKIGQGSSSSAGSSWDRIREQAKSGASNWERGDSSGQEKGWAQLRQDKTRTPKDSTPKTDSYSYSSDDEAREKRNYEREQAQKDFDALVEAERRGDGSSSSNNRSWRKG</sequence>
<accession>A0ACC2JNK2</accession>
<organism evidence="1 2">
    <name type="scientific">Lasiodiplodia mahajangana</name>
    <dbReference type="NCBI Taxonomy" id="1108764"/>
    <lineage>
        <taxon>Eukaryota</taxon>
        <taxon>Fungi</taxon>
        <taxon>Dikarya</taxon>
        <taxon>Ascomycota</taxon>
        <taxon>Pezizomycotina</taxon>
        <taxon>Dothideomycetes</taxon>
        <taxon>Dothideomycetes incertae sedis</taxon>
        <taxon>Botryosphaeriales</taxon>
        <taxon>Botryosphaeriaceae</taxon>
        <taxon>Lasiodiplodia</taxon>
    </lineage>
</organism>
<evidence type="ECO:0000313" key="2">
    <source>
        <dbReference type="Proteomes" id="UP001153332"/>
    </source>
</evidence>
<gene>
    <name evidence="1" type="ORF">O1611_g4557</name>
</gene>
<comment type="caution">
    <text evidence="1">The sequence shown here is derived from an EMBL/GenBank/DDBJ whole genome shotgun (WGS) entry which is preliminary data.</text>
</comment>
<dbReference type="Proteomes" id="UP001153332">
    <property type="component" value="Unassembled WGS sequence"/>
</dbReference>
<proteinExistence type="predicted"/>
<reference evidence="1" key="1">
    <citation type="submission" date="2022-12" db="EMBL/GenBank/DDBJ databases">
        <title>Genome Sequence of Lasiodiplodia mahajangana.</title>
        <authorList>
            <person name="Buettner E."/>
        </authorList>
    </citation>
    <scope>NUCLEOTIDE SEQUENCE</scope>
    <source>
        <strain evidence="1">VT137</strain>
    </source>
</reference>
<protein>
    <submittedName>
        <fullName evidence="1">Uncharacterized protein</fullName>
    </submittedName>
</protein>